<sequence>NRIIWDLCEKVIDTRIPCEEYNQLSIAIIENNDRRSRIKKKINFITHSSLKEQKYFKTKRIVLAAHLGIGDMFTMTGAIRYYSICYDRVIIFCKGYNYSTVQKLFQDDPTIQIDIVGYNERKDDTDGYKEMAALLNGKYNNSDYKIVRCGFVIPGNDNFDKHEFYNHFYKDINLDPSIRYKYFHITRDLVHEKYIFDNTVGKVKKYIFTHDKGNSPFEEYFKDKDICIYHPSRNYYSEGHKYYHVWNGYHENIVSYATIIENASEIYVLDSSFYCLSTYLNLKATKRVVLDPKWHNIYNYPHENERNKWTIV</sequence>
<feature type="non-terminal residue" evidence="1">
    <location>
        <position position="1"/>
    </location>
</feature>
<proteinExistence type="predicted"/>
<name>A0A3G5AFY5_9VIRU</name>
<protein>
    <submittedName>
        <fullName evidence="1">Uncharacterized protein</fullName>
    </submittedName>
</protein>
<gene>
    <name evidence="1" type="ORF">Hyperionvirus21_33</name>
</gene>
<organism evidence="1">
    <name type="scientific">Hyperionvirus sp</name>
    <dbReference type="NCBI Taxonomy" id="2487770"/>
    <lineage>
        <taxon>Viruses</taxon>
        <taxon>Varidnaviria</taxon>
        <taxon>Bamfordvirae</taxon>
        <taxon>Nucleocytoviricota</taxon>
        <taxon>Megaviricetes</taxon>
        <taxon>Imitervirales</taxon>
        <taxon>Mimiviridae</taxon>
        <taxon>Klosneuvirinae</taxon>
    </lineage>
</organism>
<reference evidence="1" key="1">
    <citation type="submission" date="2018-10" db="EMBL/GenBank/DDBJ databases">
        <title>Hidden diversity of soil giant viruses.</title>
        <authorList>
            <person name="Schulz F."/>
            <person name="Alteio L."/>
            <person name="Goudeau D."/>
            <person name="Ryan E.M."/>
            <person name="Malmstrom R.R."/>
            <person name="Blanchard J."/>
            <person name="Woyke T."/>
        </authorList>
    </citation>
    <scope>NUCLEOTIDE SEQUENCE</scope>
    <source>
        <strain evidence="1">HYV1</strain>
    </source>
</reference>
<evidence type="ECO:0000313" key="1">
    <source>
        <dbReference type="EMBL" id="AYV84299.1"/>
    </source>
</evidence>
<dbReference type="EMBL" id="MK072403">
    <property type="protein sequence ID" value="AYV84299.1"/>
    <property type="molecule type" value="Genomic_DNA"/>
</dbReference>
<accession>A0A3G5AFY5</accession>